<dbReference type="Proteomes" id="UP000076925">
    <property type="component" value="Unassembled WGS sequence"/>
</dbReference>
<accession>A0A139XHJ3</accession>
<evidence type="ECO:0000313" key="2">
    <source>
        <dbReference type="Proteomes" id="UP000076925"/>
    </source>
</evidence>
<gene>
    <name evidence="1" type="ORF">WA1_03195</name>
</gene>
<proteinExistence type="predicted"/>
<comment type="caution">
    <text evidence="1">The sequence shown here is derived from an EMBL/GenBank/DDBJ whole genome shotgun (WGS) entry which is preliminary data.</text>
</comment>
<evidence type="ECO:0000313" key="1">
    <source>
        <dbReference type="EMBL" id="KYC44157.1"/>
    </source>
</evidence>
<sequence>MSFAAIAILPPEDRADVAEIIPLLTCRFSRSVLQAIAKDVELEDSREYTEPVVGAWTFEPEPEPDDCEDDTADVPPVLLLIETLQKASSWQEISLALKNYGSYKQLAWDALTPLEKKRITALTPTEVRKLGEAKKVGKIIDICFNACI</sequence>
<name>A0A139XHJ3_9CYAN</name>
<reference evidence="1 2" key="1">
    <citation type="journal article" date="2013" name="Genome Biol. Evol.">
        <title>Genomes of Stigonematalean cyanobacteria (subsection V) and the evolution of oxygenic photosynthesis from prokaryotes to plastids.</title>
        <authorList>
            <person name="Dagan T."/>
            <person name="Roettger M."/>
            <person name="Stucken K."/>
            <person name="Landan G."/>
            <person name="Koch R."/>
            <person name="Major P."/>
            <person name="Gould S.B."/>
            <person name="Goremykin V.V."/>
            <person name="Rippka R."/>
            <person name="Tandeau de Marsac N."/>
            <person name="Gugger M."/>
            <person name="Lockhart P.J."/>
            <person name="Allen J.F."/>
            <person name="Brune I."/>
            <person name="Maus I."/>
            <person name="Puhler A."/>
            <person name="Martin W.F."/>
        </authorList>
    </citation>
    <scope>NUCLEOTIDE SEQUENCE [LARGE SCALE GENOMIC DNA]</scope>
    <source>
        <strain evidence="1 2">PCC 7110</strain>
    </source>
</reference>
<dbReference type="EMBL" id="ANNX02000012">
    <property type="protein sequence ID" value="KYC44157.1"/>
    <property type="molecule type" value="Genomic_DNA"/>
</dbReference>
<dbReference type="AlphaFoldDB" id="A0A139XHJ3"/>
<organism evidence="1 2">
    <name type="scientific">Scytonema hofmannii PCC 7110</name>
    <dbReference type="NCBI Taxonomy" id="128403"/>
    <lineage>
        <taxon>Bacteria</taxon>
        <taxon>Bacillati</taxon>
        <taxon>Cyanobacteriota</taxon>
        <taxon>Cyanophyceae</taxon>
        <taxon>Nostocales</taxon>
        <taxon>Scytonemataceae</taxon>
        <taxon>Scytonema</taxon>
    </lineage>
</organism>
<dbReference type="RefSeq" id="WP_017741477.1">
    <property type="nucleotide sequence ID" value="NZ_KQ976354.1"/>
</dbReference>
<keyword evidence="2" id="KW-1185">Reference proteome</keyword>
<protein>
    <submittedName>
        <fullName evidence="1">Uncharacterized protein</fullName>
    </submittedName>
</protein>
<dbReference type="OrthoDB" id="10004029at2"/>